<protein>
    <recommendedName>
        <fullName evidence="1">MOSC domain-containing protein</fullName>
    </recommendedName>
</protein>
<sequence length="275" mass="29481">MAVISALISYPIKGCAGVHLERATVEPTGLPQDRAFMVVDDRGVARTQRRDPLLATLRPAVSEDGRNLVVGAPGAADVQVEVDLDAARRDVEMFGVAHPGIDQGEEVAAWLSEVLGAPSRLVRVPPERRRVADGWVSGLSHYADSSAVHLLSQASLGGLNARLTGRGEPPAPVERFRPNVVVDGWAEPHLEDRVRWLTADRATLAYAKLAIRCAVPMVDQRTGAKDGPEPLRTLATYRRAARGGLAFGIKLSVVEPGELAVGDEARVDSWGDSEL</sequence>
<keyword evidence="3" id="KW-1185">Reference proteome</keyword>
<organism evidence="2 3">
    <name type="scientific">Saccharopolyspora dendranthemae</name>
    <dbReference type="NCBI Taxonomy" id="1181886"/>
    <lineage>
        <taxon>Bacteria</taxon>
        <taxon>Bacillati</taxon>
        <taxon>Actinomycetota</taxon>
        <taxon>Actinomycetes</taxon>
        <taxon>Pseudonocardiales</taxon>
        <taxon>Pseudonocardiaceae</taxon>
        <taxon>Saccharopolyspora</taxon>
    </lineage>
</organism>
<dbReference type="RefSeq" id="WP_145738564.1">
    <property type="nucleotide sequence ID" value="NZ_VIWX01000002.1"/>
</dbReference>
<dbReference type="PROSITE" id="PS51340">
    <property type="entry name" value="MOSC"/>
    <property type="match status" value="1"/>
</dbReference>
<dbReference type="Pfam" id="PF03476">
    <property type="entry name" value="MOSC_N"/>
    <property type="match status" value="1"/>
</dbReference>
<proteinExistence type="predicted"/>
<dbReference type="InterPro" id="IPR005303">
    <property type="entry name" value="MOCOS_middle"/>
</dbReference>
<dbReference type="InterPro" id="IPR005302">
    <property type="entry name" value="MoCF_Sase_C"/>
</dbReference>
<feature type="domain" description="MOSC" evidence="1">
    <location>
        <begin position="119"/>
        <end position="268"/>
    </location>
</feature>
<dbReference type="OrthoDB" id="9793178at2"/>
<dbReference type="GO" id="GO:0030151">
    <property type="term" value="F:molybdenum ion binding"/>
    <property type="evidence" value="ECO:0007669"/>
    <property type="project" value="InterPro"/>
</dbReference>
<dbReference type="GO" id="GO:0003824">
    <property type="term" value="F:catalytic activity"/>
    <property type="evidence" value="ECO:0007669"/>
    <property type="project" value="InterPro"/>
</dbReference>
<dbReference type="Proteomes" id="UP000316184">
    <property type="component" value="Unassembled WGS sequence"/>
</dbReference>
<dbReference type="GO" id="GO:0030170">
    <property type="term" value="F:pyridoxal phosphate binding"/>
    <property type="evidence" value="ECO:0007669"/>
    <property type="project" value="InterPro"/>
</dbReference>
<name>A0A561U878_9PSEU</name>
<dbReference type="PANTHER" id="PTHR14237:SF19">
    <property type="entry name" value="MITOCHONDRIAL AMIDOXIME REDUCING COMPONENT 1"/>
    <property type="match status" value="1"/>
</dbReference>
<gene>
    <name evidence="2" type="ORF">FHU35_12573</name>
</gene>
<evidence type="ECO:0000259" key="1">
    <source>
        <dbReference type="PROSITE" id="PS51340"/>
    </source>
</evidence>
<evidence type="ECO:0000313" key="2">
    <source>
        <dbReference type="EMBL" id="TWF95576.1"/>
    </source>
</evidence>
<dbReference type="EMBL" id="VIWX01000002">
    <property type="protein sequence ID" value="TWF95576.1"/>
    <property type="molecule type" value="Genomic_DNA"/>
</dbReference>
<dbReference type="Pfam" id="PF03473">
    <property type="entry name" value="MOSC"/>
    <property type="match status" value="1"/>
</dbReference>
<dbReference type="SUPFAM" id="SSF50800">
    <property type="entry name" value="PK beta-barrel domain-like"/>
    <property type="match status" value="1"/>
</dbReference>
<dbReference type="PANTHER" id="PTHR14237">
    <property type="entry name" value="MOLYBDOPTERIN COFACTOR SULFURASE MOSC"/>
    <property type="match status" value="1"/>
</dbReference>
<reference evidence="2 3" key="1">
    <citation type="submission" date="2019-06" db="EMBL/GenBank/DDBJ databases">
        <title>Sequencing the genomes of 1000 actinobacteria strains.</title>
        <authorList>
            <person name="Klenk H.-P."/>
        </authorList>
    </citation>
    <scope>NUCLEOTIDE SEQUENCE [LARGE SCALE GENOMIC DNA]</scope>
    <source>
        <strain evidence="2 3">DSM 46699</strain>
    </source>
</reference>
<dbReference type="AlphaFoldDB" id="A0A561U878"/>
<evidence type="ECO:0000313" key="3">
    <source>
        <dbReference type="Proteomes" id="UP000316184"/>
    </source>
</evidence>
<dbReference type="InterPro" id="IPR011037">
    <property type="entry name" value="Pyrv_Knase-like_insert_dom_sf"/>
</dbReference>
<comment type="caution">
    <text evidence="2">The sequence shown here is derived from an EMBL/GenBank/DDBJ whole genome shotgun (WGS) entry which is preliminary data.</text>
</comment>
<accession>A0A561U878</accession>
<dbReference type="SUPFAM" id="SSF141673">
    <property type="entry name" value="MOSC N-terminal domain-like"/>
    <property type="match status" value="1"/>
</dbReference>